<feature type="transmembrane region" description="Helical" evidence="6">
    <location>
        <begin position="12"/>
        <end position="28"/>
    </location>
</feature>
<proteinExistence type="predicted"/>
<gene>
    <name evidence="7" type="ORF">CEY02_17010</name>
</gene>
<dbReference type="InterPro" id="IPR039072">
    <property type="entry name" value="ATP_synth_I_Bacilli"/>
</dbReference>
<evidence type="ECO:0000256" key="2">
    <source>
        <dbReference type="ARBA" id="ARBA00022475"/>
    </source>
</evidence>
<dbReference type="AlphaFoldDB" id="A0A2A5IQV3"/>
<comment type="subcellular location">
    <subcellularLocation>
        <location evidence="1">Cell membrane</location>
        <topology evidence="1">Multi-pass membrane protein</topology>
    </subcellularLocation>
</comment>
<protein>
    <submittedName>
        <fullName evidence="7">ATP synthase subunit</fullName>
    </submittedName>
</protein>
<keyword evidence="2" id="KW-1003">Cell membrane</keyword>
<reference evidence="7 8" key="1">
    <citation type="submission" date="2017-06" db="EMBL/GenBank/DDBJ databases">
        <title>Draft Genome Sequence of Bacillus sp Strain 36R Isolated from saline sediment at Atanasia, Sonora, Mexico.</title>
        <authorList>
            <person name="Sanchez Diaz R."/>
            <person name="Quiroz Macias M.E."/>
            <person name="Ibarra Gamez J.C."/>
            <person name="Enciso Ibarra J."/>
            <person name="Gomez Gil B."/>
            <person name="Galaviz Silva L."/>
        </authorList>
    </citation>
    <scope>NUCLEOTIDE SEQUENCE [LARGE SCALE GENOMIC DNA]</scope>
    <source>
        <strain evidence="7 8">36R_ATNSAL</strain>
    </source>
</reference>
<accession>A0A2A5IQV3</accession>
<dbReference type="GO" id="GO:0005886">
    <property type="term" value="C:plasma membrane"/>
    <property type="evidence" value="ECO:0007669"/>
    <property type="project" value="UniProtKB-SubCell"/>
</dbReference>
<dbReference type="EMBL" id="NKHG01000112">
    <property type="protein sequence ID" value="PCK19710.1"/>
    <property type="molecule type" value="Genomic_DNA"/>
</dbReference>
<dbReference type="PANTHER" id="PTHR40035">
    <property type="entry name" value="ATP SYNTHASE PROTEIN I"/>
    <property type="match status" value="1"/>
</dbReference>
<evidence type="ECO:0000256" key="6">
    <source>
        <dbReference type="SAM" id="Phobius"/>
    </source>
</evidence>
<evidence type="ECO:0000256" key="3">
    <source>
        <dbReference type="ARBA" id="ARBA00022692"/>
    </source>
</evidence>
<keyword evidence="4 6" id="KW-1133">Transmembrane helix</keyword>
<name>A0A2A5IQV3_BACPU</name>
<comment type="caution">
    <text evidence="7">The sequence shown here is derived from an EMBL/GenBank/DDBJ whole genome shotgun (WGS) entry which is preliminary data.</text>
</comment>
<evidence type="ECO:0000313" key="7">
    <source>
        <dbReference type="EMBL" id="PCK19710.1"/>
    </source>
</evidence>
<evidence type="ECO:0000256" key="4">
    <source>
        <dbReference type="ARBA" id="ARBA00022989"/>
    </source>
</evidence>
<dbReference type="InterPro" id="IPR005598">
    <property type="entry name" value="ATP_synth_I"/>
</dbReference>
<dbReference type="Pfam" id="PF03899">
    <property type="entry name" value="ATP-synt_I"/>
    <property type="match status" value="1"/>
</dbReference>
<keyword evidence="5 6" id="KW-0472">Membrane</keyword>
<organism evidence="7 8">
    <name type="scientific">Bacillus pumilus</name>
    <name type="common">Bacillus mesentericus</name>
    <dbReference type="NCBI Taxonomy" id="1408"/>
    <lineage>
        <taxon>Bacteria</taxon>
        <taxon>Bacillati</taxon>
        <taxon>Bacillota</taxon>
        <taxon>Bacilli</taxon>
        <taxon>Bacillales</taxon>
        <taxon>Bacillaceae</taxon>
        <taxon>Bacillus</taxon>
    </lineage>
</organism>
<feature type="transmembrane region" description="Helical" evidence="6">
    <location>
        <begin position="97"/>
        <end position="117"/>
    </location>
</feature>
<dbReference type="OrthoDB" id="2355635at2"/>
<sequence length="127" mass="14573">MDDPNLIFRRQSKYMLYILAVFVLGYALPSYKTIFLGLIIGTLLSFFNLLLMIRRMNAFDHSIETGKPVRSLGSAARWCNGLIAGAIAWRYPEYVHLAGVVFGLMTIYPVIMIDSFIQLKRFTTEER</sequence>
<evidence type="ECO:0000313" key="8">
    <source>
        <dbReference type="Proteomes" id="UP000228754"/>
    </source>
</evidence>
<dbReference type="PANTHER" id="PTHR40035:SF1">
    <property type="entry name" value="ATP SYNTHASE PROTEIN I"/>
    <property type="match status" value="1"/>
</dbReference>
<evidence type="ECO:0000256" key="5">
    <source>
        <dbReference type="ARBA" id="ARBA00023136"/>
    </source>
</evidence>
<evidence type="ECO:0000256" key="1">
    <source>
        <dbReference type="ARBA" id="ARBA00004651"/>
    </source>
</evidence>
<keyword evidence="3 6" id="KW-0812">Transmembrane</keyword>
<feature type="transmembrane region" description="Helical" evidence="6">
    <location>
        <begin position="34"/>
        <end position="53"/>
    </location>
</feature>
<dbReference type="Proteomes" id="UP000228754">
    <property type="component" value="Unassembled WGS sequence"/>
</dbReference>